<gene>
    <name evidence="1" type="ORF">CEXT_484841</name>
</gene>
<dbReference type="EMBL" id="BPLR01019876">
    <property type="protein sequence ID" value="GIX72768.1"/>
    <property type="molecule type" value="Genomic_DNA"/>
</dbReference>
<name>A0AAV4MLM4_CAEEX</name>
<keyword evidence="2" id="KW-1185">Reference proteome</keyword>
<dbReference type="Proteomes" id="UP001054945">
    <property type="component" value="Unassembled WGS sequence"/>
</dbReference>
<proteinExistence type="predicted"/>
<reference evidence="1 2" key="1">
    <citation type="submission" date="2021-06" db="EMBL/GenBank/DDBJ databases">
        <title>Caerostris extrusa draft genome.</title>
        <authorList>
            <person name="Kono N."/>
            <person name="Arakawa K."/>
        </authorList>
    </citation>
    <scope>NUCLEOTIDE SEQUENCE [LARGE SCALE GENOMIC DNA]</scope>
</reference>
<protein>
    <submittedName>
        <fullName evidence="1">Uncharacterized protein</fullName>
    </submittedName>
</protein>
<comment type="caution">
    <text evidence="1">The sequence shown here is derived from an EMBL/GenBank/DDBJ whole genome shotgun (WGS) entry which is preliminary data.</text>
</comment>
<organism evidence="1 2">
    <name type="scientific">Caerostris extrusa</name>
    <name type="common">Bark spider</name>
    <name type="synonym">Caerostris bankana</name>
    <dbReference type="NCBI Taxonomy" id="172846"/>
    <lineage>
        <taxon>Eukaryota</taxon>
        <taxon>Metazoa</taxon>
        <taxon>Ecdysozoa</taxon>
        <taxon>Arthropoda</taxon>
        <taxon>Chelicerata</taxon>
        <taxon>Arachnida</taxon>
        <taxon>Araneae</taxon>
        <taxon>Araneomorphae</taxon>
        <taxon>Entelegynae</taxon>
        <taxon>Araneoidea</taxon>
        <taxon>Araneidae</taxon>
        <taxon>Caerostris</taxon>
    </lineage>
</organism>
<dbReference type="AlphaFoldDB" id="A0AAV4MLM4"/>
<accession>A0AAV4MLM4</accession>
<sequence>MADGSCGERSVDTVQPCVLGPPLHPPRYLSIYNRGNLQVVFTTGGPRFECIIQMLSVGKSVESHCKLGTTLRMHYSNVGEGCRSESCCTPLQTMVRTDIHCKRFFPPPPPPQLRVDEVN</sequence>
<evidence type="ECO:0000313" key="1">
    <source>
        <dbReference type="EMBL" id="GIX72768.1"/>
    </source>
</evidence>
<evidence type="ECO:0000313" key="2">
    <source>
        <dbReference type="Proteomes" id="UP001054945"/>
    </source>
</evidence>